<feature type="region of interest" description="Disordered" evidence="1">
    <location>
        <begin position="155"/>
        <end position="184"/>
    </location>
</feature>
<feature type="compositionally biased region" description="Basic and acidic residues" evidence="1">
    <location>
        <begin position="155"/>
        <end position="175"/>
    </location>
</feature>
<accession>A0AAV5UFN1</accession>
<gene>
    <name evidence="2" type="ORF">PENTCL1PPCAC_27881</name>
</gene>
<proteinExistence type="predicted"/>
<evidence type="ECO:0000256" key="1">
    <source>
        <dbReference type="SAM" id="MobiDB-lite"/>
    </source>
</evidence>
<keyword evidence="3" id="KW-1185">Reference proteome</keyword>
<organism evidence="2 3">
    <name type="scientific">Pristionchus entomophagus</name>
    <dbReference type="NCBI Taxonomy" id="358040"/>
    <lineage>
        <taxon>Eukaryota</taxon>
        <taxon>Metazoa</taxon>
        <taxon>Ecdysozoa</taxon>
        <taxon>Nematoda</taxon>
        <taxon>Chromadorea</taxon>
        <taxon>Rhabditida</taxon>
        <taxon>Rhabditina</taxon>
        <taxon>Diplogasteromorpha</taxon>
        <taxon>Diplogasteroidea</taxon>
        <taxon>Neodiplogasteridae</taxon>
        <taxon>Pristionchus</taxon>
    </lineage>
</organism>
<name>A0AAV5UFN1_9BILA</name>
<feature type="non-terminal residue" evidence="2">
    <location>
        <position position="1"/>
    </location>
</feature>
<protein>
    <submittedName>
        <fullName evidence="2">Uncharacterized protein</fullName>
    </submittedName>
</protein>
<dbReference type="EMBL" id="BTSX01000006">
    <property type="protein sequence ID" value="GMT05707.1"/>
    <property type="molecule type" value="Genomic_DNA"/>
</dbReference>
<comment type="caution">
    <text evidence="2">The sequence shown here is derived from an EMBL/GenBank/DDBJ whole genome shotgun (WGS) entry which is preliminary data.</text>
</comment>
<reference evidence="2" key="1">
    <citation type="submission" date="2023-10" db="EMBL/GenBank/DDBJ databases">
        <title>Genome assembly of Pristionchus species.</title>
        <authorList>
            <person name="Yoshida K."/>
            <person name="Sommer R.J."/>
        </authorList>
    </citation>
    <scope>NUCLEOTIDE SEQUENCE</scope>
    <source>
        <strain evidence="2">RS0144</strain>
    </source>
</reference>
<dbReference type="AlphaFoldDB" id="A0AAV5UFN1"/>
<evidence type="ECO:0000313" key="3">
    <source>
        <dbReference type="Proteomes" id="UP001432027"/>
    </source>
</evidence>
<feature type="region of interest" description="Disordered" evidence="1">
    <location>
        <begin position="200"/>
        <end position="253"/>
    </location>
</feature>
<feature type="compositionally biased region" description="Basic and acidic residues" evidence="1">
    <location>
        <begin position="218"/>
        <end position="236"/>
    </location>
</feature>
<dbReference type="Proteomes" id="UP001432027">
    <property type="component" value="Unassembled WGS sequence"/>
</dbReference>
<sequence length="253" mass="30399">PVGHGLYLSPYLPSLKLSSLQMDSIDSELVDLYEEYPLLEEARYAWTLHSIWRLMGEMRSADLRVHILRMRMRRKAEEVIHDANSYRMVTTGSTDNGDFFIHPDLLKQKIDVEEKIQRKKRMDHDRRIAERFWIEEAQKMRRQIRMEKEMKIAEEEQANEQKLRDSMKSLRLEECDQKEDESASIEMSLKKDIYKRKANQNGRKVNNERPIVRLSRKEKHENRHSLRDSAVTREENQENFEQEDEDDRIIPEL</sequence>
<evidence type="ECO:0000313" key="2">
    <source>
        <dbReference type="EMBL" id="GMT05707.1"/>
    </source>
</evidence>
<feature type="compositionally biased region" description="Acidic residues" evidence="1">
    <location>
        <begin position="237"/>
        <end position="247"/>
    </location>
</feature>